<evidence type="ECO:0000313" key="2">
    <source>
        <dbReference type="EMBL" id="SUM30829.1"/>
    </source>
</evidence>
<dbReference type="GO" id="GO:0016301">
    <property type="term" value="F:kinase activity"/>
    <property type="evidence" value="ECO:0007669"/>
    <property type="project" value="UniProtKB-KW"/>
</dbReference>
<feature type="transmembrane region" description="Helical" evidence="1">
    <location>
        <begin position="7"/>
        <end position="27"/>
    </location>
</feature>
<keyword evidence="2" id="KW-0418">Kinase</keyword>
<feature type="transmembrane region" description="Helical" evidence="1">
    <location>
        <begin position="33"/>
        <end position="54"/>
    </location>
</feature>
<organism evidence="2 3">
    <name type="scientific">Staphylococcus gallinarum</name>
    <dbReference type="NCBI Taxonomy" id="1293"/>
    <lineage>
        <taxon>Bacteria</taxon>
        <taxon>Bacillati</taxon>
        <taxon>Bacillota</taxon>
        <taxon>Bacilli</taxon>
        <taxon>Bacillales</taxon>
        <taxon>Staphylococcaceae</taxon>
        <taxon>Staphylococcus</taxon>
    </lineage>
</organism>
<dbReference type="Proteomes" id="UP000255277">
    <property type="component" value="Unassembled WGS sequence"/>
</dbReference>
<feature type="transmembrane region" description="Helical" evidence="1">
    <location>
        <begin position="63"/>
        <end position="81"/>
    </location>
</feature>
<evidence type="ECO:0000313" key="3">
    <source>
        <dbReference type="Proteomes" id="UP000255277"/>
    </source>
</evidence>
<name>A0A380FB42_STAGA</name>
<accession>A0A380FB42</accession>
<reference evidence="2 3" key="1">
    <citation type="submission" date="2018-06" db="EMBL/GenBank/DDBJ databases">
        <authorList>
            <consortium name="Pathogen Informatics"/>
            <person name="Doyle S."/>
        </authorList>
    </citation>
    <scope>NUCLEOTIDE SEQUENCE [LARGE SCALE GENOMIC DNA]</scope>
    <source>
        <strain evidence="2 3">NCTC12195</strain>
    </source>
</reference>
<gene>
    <name evidence="2" type="ORF">NCTC12195_00229</name>
</gene>
<keyword evidence="2" id="KW-0808">Transferase</keyword>
<keyword evidence="1" id="KW-0812">Transmembrane</keyword>
<keyword evidence="1" id="KW-0472">Membrane</keyword>
<keyword evidence="1" id="KW-1133">Transmembrane helix</keyword>
<proteinExistence type="predicted"/>
<sequence length="91" mass="10935">MKKRGWGVRLGEISTLIYLLFPFLSIFDEKRGFQVVYISVLLIFSISYLILVLYHDKLNRNNMYIMLIIHYLGIIYFVYSVNTMNSLFFFF</sequence>
<dbReference type="AlphaFoldDB" id="A0A380FB42"/>
<protein>
    <submittedName>
        <fullName evidence="2">Two-component sensor histidine kinase</fullName>
    </submittedName>
</protein>
<dbReference type="EMBL" id="UHDK01000001">
    <property type="protein sequence ID" value="SUM30829.1"/>
    <property type="molecule type" value="Genomic_DNA"/>
</dbReference>
<evidence type="ECO:0000256" key="1">
    <source>
        <dbReference type="SAM" id="Phobius"/>
    </source>
</evidence>